<evidence type="ECO:0000313" key="12">
    <source>
        <dbReference type="EMBL" id="KAF2869567.1"/>
    </source>
</evidence>
<dbReference type="InterPro" id="IPR044538">
    <property type="entry name" value="Vta1-like"/>
</dbReference>
<comment type="caution">
    <text evidence="12">The sequence shown here is derived from an EMBL/GenBank/DDBJ whole genome shotgun (WGS) entry which is preliminary data.</text>
</comment>
<feature type="domain" description="Vta1/callose synthase N-terminal" evidence="10">
    <location>
        <begin position="12"/>
        <end position="156"/>
    </location>
</feature>
<feature type="compositionally biased region" description="Polar residues" evidence="9">
    <location>
        <begin position="298"/>
        <end position="311"/>
    </location>
</feature>
<feature type="compositionally biased region" description="Pro residues" evidence="9">
    <location>
        <begin position="167"/>
        <end position="179"/>
    </location>
</feature>
<dbReference type="Pfam" id="PF18097">
    <property type="entry name" value="Vta1_C"/>
    <property type="match status" value="1"/>
</dbReference>
<dbReference type="Proteomes" id="UP000481861">
    <property type="component" value="Unassembled WGS sequence"/>
</dbReference>
<keyword evidence="6" id="KW-0967">Endosome</keyword>
<dbReference type="Pfam" id="PF04652">
    <property type="entry name" value="Vta1"/>
    <property type="match status" value="1"/>
</dbReference>
<evidence type="ECO:0000256" key="1">
    <source>
        <dbReference type="ARBA" id="ARBA00004481"/>
    </source>
</evidence>
<dbReference type="EMBL" id="JAADJZ010000016">
    <property type="protein sequence ID" value="KAF2869567.1"/>
    <property type="molecule type" value="Genomic_DNA"/>
</dbReference>
<keyword evidence="8" id="KW-0472">Membrane</keyword>
<dbReference type="PANTHER" id="PTHR46009">
    <property type="entry name" value="VACUOLAR PROTEIN SORTING-ASSOCIATED PROTEIN VTA1 HOMOLOG"/>
    <property type="match status" value="1"/>
</dbReference>
<feature type="compositionally biased region" description="Pro residues" evidence="9">
    <location>
        <begin position="367"/>
        <end position="392"/>
    </location>
</feature>
<dbReference type="InterPro" id="IPR023175">
    <property type="entry name" value="Vta1/CALS_N_sf"/>
</dbReference>
<dbReference type="InterPro" id="IPR039431">
    <property type="entry name" value="Vta1/CALS_N"/>
</dbReference>
<accession>A0A7C8IC93</accession>
<keyword evidence="4" id="KW-0813">Transport</keyword>
<feature type="compositionally biased region" description="Low complexity" evidence="9">
    <location>
        <begin position="312"/>
        <end position="332"/>
    </location>
</feature>
<dbReference type="GO" id="GO:0010008">
    <property type="term" value="C:endosome membrane"/>
    <property type="evidence" value="ECO:0007669"/>
    <property type="project" value="UniProtKB-SubCell"/>
</dbReference>
<evidence type="ECO:0000256" key="6">
    <source>
        <dbReference type="ARBA" id="ARBA00022753"/>
    </source>
</evidence>
<evidence type="ECO:0000256" key="4">
    <source>
        <dbReference type="ARBA" id="ARBA00022448"/>
    </source>
</evidence>
<evidence type="ECO:0000259" key="11">
    <source>
        <dbReference type="Pfam" id="PF18097"/>
    </source>
</evidence>
<proteinExistence type="inferred from homology"/>
<gene>
    <name evidence="12" type="ORF">BDV95DRAFT_577704</name>
</gene>
<feature type="compositionally biased region" description="Pro residues" evidence="9">
    <location>
        <begin position="333"/>
        <end position="356"/>
    </location>
</feature>
<feature type="compositionally biased region" description="Polar residues" evidence="9">
    <location>
        <begin position="248"/>
        <end position="257"/>
    </location>
</feature>
<dbReference type="Gene3D" id="1.25.40.270">
    <property type="entry name" value="Vacuolar protein sorting-associated protein vta1"/>
    <property type="match status" value="1"/>
</dbReference>
<name>A0A7C8IC93_9PLEO</name>
<feature type="compositionally biased region" description="Polar residues" evidence="9">
    <location>
        <begin position="209"/>
        <end position="224"/>
    </location>
</feature>
<dbReference type="AlphaFoldDB" id="A0A7C8IC93"/>
<feature type="compositionally biased region" description="Low complexity" evidence="9">
    <location>
        <begin position="357"/>
        <end position="366"/>
    </location>
</feature>
<dbReference type="PANTHER" id="PTHR46009:SF1">
    <property type="entry name" value="VACUOLAR PROTEIN SORTING-ASSOCIATED PROTEIN VTA1 HOMOLOG"/>
    <property type="match status" value="1"/>
</dbReference>
<dbReference type="GO" id="GO:0015031">
    <property type="term" value="P:protein transport"/>
    <property type="evidence" value="ECO:0007669"/>
    <property type="project" value="UniProtKB-KW"/>
</dbReference>
<evidence type="ECO:0000256" key="7">
    <source>
        <dbReference type="ARBA" id="ARBA00022927"/>
    </source>
</evidence>
<dbReference type="GO" id="GO:0005771">
    <property type="term" value="C:multivesicular body"/>
    <property type="evidence" value="ECO:0007669"/>
    <property type="project" value="TreeGrafter"/>
</dbReference>
<evidence type="ECO:0000256" key="9">
    <source>
        <dbReference type="SAM" id="MobiDB-lite"/>
    </source>
</evidence>
<protein>
    <submittedName>
        <fullName evidence="12">Vta1 like-domain-containing protein</fullName>
    </submittedName>
</protein>
<evidence type="ECO:0000256" key="8">
    <source>
        <dbReference type="ARBA" id="ARBA00023136"/>
    </source>
</evidence>
<comment type="similarity">
    <text evidence="3">Belongs to the VTA1 family.</text>
</comment>
<evidence type="ECO:0000259" key="10">
    <source>
        <dbReference type="Pfam" id="PF04652"/>
    </source>
</evidence>
<keyword evidence="7" id="KW-0653">Protein transport</keyword>
<evidence type="ECO:0000256" key="5">
    <source>
        <dbReference type="ARBA" id="ARBA00022490"/>
    </source>
</evidence>
<organism evidence="12 13">
    <name type="scientific">Massariosphaeria phaeospora</name>
    <dbReference type="NCBI Taxonomy" id="100035"/>
    <lineage>
        <taxon>Eukaryota</taxon>
        <taxon>Fungi</taxon>
        <taxon>Dikarya</taxon>
        <taxon>Ascomycota</taxon>
        <taxon>Pezizomycotina</taxon>
        <taxon>Dothideomycetes</taxon>
        <taxon>Pleosporomycetidae</taxon>
        <taxon>Pleosporales</taxon>
        <taxon>Pleosporales incertae sedis</taxon>
        <taxon>Massariosphaeria</taxon>
    </lineage>
</organism>
<keyword evidence="13" id="KW-1185">Reference proteome</keyword>
<comment type="subcellular location">
    <subcellularLocation>
        <location evidence="2">Cytoplasm</location>
    </subcellularLocation>
    <subcellularLocation>
        <location evidence="1">Endosome membrane</location>
        <topology evidence="1">Peripheral membrane protein</topology>
    </subcellularLocation>
</comment>
<dbReference type="InterPro" id="IPR041212">
    <property type="entry name" value="Vta1_C"/>
</dbReference>
<reference evidence="12 13" key="1">
    <citation type="submission" date="2020-01" db="EMBL/GenBank/DDBJ databases">
        <authorList>
            <consortium name="DOE Joint Genome Institute"/>
            <person name="Haridas S."/>
            <person name="Albert R."/>
            <person name="Binder M."/>
            <person name="Bloem J."/>
            <person name="Labutti K."/>
            <person name="Salamov A."/>
            <person name="Andreopoulos B."/>
            <person name="Baker S.E."/>
            <person name="Barry K."/>
            <person name="Bills G."/>
            <person name="Bluhm B.H."/>
            <person name="Cannon C."/>
            <person name="Castanera R."/>
            <person name="Culley D.E."/>
            <person name="Daum C."/>
            <person name="Ezra D."/>
            <person name="Gonzalez J.B."/>
            <person name="Henrissat B."/>
            <person name="Kuo A."/>
            <person name="Liang C."/>
            <person name="Lipzen A."/>
            <person name="Lutzoni F."/>
            <person name="Magnuson J."/>
            <person name="Mondo S."/>
            <person name="Nolan M."/>
            <person name="Ohm R."/>
            <person name="Pangilinan J."/>
            <person name="Park H.-J.H."/>
            <person name="Ramirez L."/>
            <person name="Alfaro M."/>
            <person name="Sun H."/>
            <person name="Tritt A."/>
            <person name="Yoshinaga Y."/>
            <person name="Zwiers L.-H.L."/>
            <person name="Turgeon B.G."/>
            <person name="Goodwin S.B."/>
            <person name="Spatafora J.W."/>
            <person name="Crous P.W."/>
            <person name="Grigoriev I.V."/>
        </authorList>
    </citation>
    <scope>NUCLEOTIDE SEQUENCE [LARGE SCALE GENOMIC DNA]</scope>
    <source>
        <strain evidence="12 13">CBS 611.86</strain>
    </source>
</reference>
<keyword evidence="5" id="KW-0963">Cytoplasm</keyword>
<feature type="compositionally biased region" description="Low complexity" evidence="9">
    <location>
        <begin position="393"/>
        <end position="409"/>
    </location>
</feature>
<dbReference type="GO" id="GO:0032511">
    <property type="term" value="P:late endosome to vacuole transport via multivesicular body sorting pathway"/>
    <property type="evidence" value="ECO:0007669"/>
    <property type="project" value="InterPro"/>
</dbReference>
<sequence>MAATVPAKLKDIAVFAKRAAQLERFEPIVTYWLRFYMTQKIIRENLHLADAECTAYATDLMEGLERTKAEHATEDALLDEVAAYAYCEQFALKTFAKGEREMETDSVTKATPDTLMAASTFFEILSIWKPDLDLEIKSKQKYAKFHALRILKAQKNGEDPNFSNPVREPPPPAMVPPPLDPDDPEVQDISGGTLQPDMRNPFQPYVESVPNTSVQPSPTFSAQRVSPPPNLPSAPTGYTQSSHRDVSPISQPATSRQGSVVSVGGGYFPRVDVPTFTADTAAPRLPTAPSGEDEPMTSPLQGSTLPSGSQLPQAPQAPDAQSFYQNAASPAPVQQPPPQHFQSAPPQPTFLPPPSQPAQQPSFFQPNPMPPPQHHQYPPRPTQPVPSQPPPQHYAQQIPPAQPAQRQGPFTNDEEAISLAQKHAKWAISALNFEDVNTAVSELRAALQTLGAN</sequence>
<evidence type="ECO:0000256" key="3">
    <source>
        <dbReference type="ARBA" id="ARBA00007895"/>
    </source>
</evidence>
<evidence type="ECO:0000256" key="2">
    <source>
        <dbReference type="ARBA" id="ARBA00004496"/>
    </source>
</evidence>
<feature type="domain" description="Vta1 C-terminal" evidence="11">
    <location>
        <begin position="414"/>
        <end position="450"/>
    </location>
</feature>
<dbReference type="Gene3D" id="1.20.5.420">
    <property type="entry name" value="Immunoglobulin FC, subunit C"/>
    <property type="match status" value="1"/>
</dbReference>
<dbReference type="OrthoDB" id="391137at2759"/>
<evidence type="ECO:0000313" key="13">
    <source>
        <dbReference type="Proteomes" id="UP000481861"/>
    </source>
</evidence>
<feature type="region of interest" description="Disordered" evidence="9">
    <location>
        <begin position="156"/>
        <end position="416"/>
    </location>
</feature>